<keyword evidence="3" id="KW-1185">Reference proteome</keyword>
<accession>A0A6N6VJN6</accession>
<dbReference type="SUPFAM" id="SSF53474">
    <property type="entry name" value="alpha/beta-Hydrolases"/>
    <property type="match status" value="1"/>
</dbReference>
<gene>
    <name evidence="2" type="ORF">F2P47_06755</name>
</gene>
<dbReference type="InterPro" id="IPR000073">
    <property type="entry name" value="AB_hydrolase_1"/>
</dbReference>
<evidence type="ECO:0000313" key="3">
    <source>
        <dbReference type="Proteomes" id="UP000468901"/>
    </source>
</evidence>
<reference evidence="2 3" key="1">
    <citation type="submission" date="2019-09" db="EMBL/GenBank/DDBJ databases">
        <title>Parvibaculum sedimenti sp. nov., isolated from sediment.</title>
        <authorList>
            <person name="Wang Y."/>
        </authorList>
    </citation>
    <scope>NUCLEOTIDE SEQUENCE [LARGE SCALE GENOMIC DNA]</scope>
    <source>
        <strain evidence="2 3">HXT-9</strain>
    </source>
</reference>
<feature type="domain" description="AB hydrolase-1" evidence="1">
    <location>
        <begin position="66"/>
        <end position="311"/>
    </location>
</feature>
<evidence type="ECO:0000259" key="1">
    <source>
        <dbReference type="Pfam" id="PF12697"/>
    </source>
</evidence>
<dbReference type="PRINTS" id="PR00111">
    <property type="entry name" value="ABHYDROLASE"/>
</dbReference>
<dbReference type="EMBL" id="WESC01000005">
    <property type="protein sequence ID" value="KAB7740740.1"/>
    <property type="molecule type" value="Genomic_DNA"/>
</dbReference>
<name>A0A6N6VJN6_9HYPH</name>
<dbReference type="GO" id="GO:0047372">
    <property type="term" value="F:monoacylglycerol lipase activity"/>
    <property type="evidence" value="ECO:0007669"/>
    <property type="project" value="TreeGrafter"/>
</dbReference>
<proteinExistence type="predicted"/>
<dbReference type="AlphaFoldDB" id="A0A6N6VJN6"/>
<dbReference type="Proteomes" id="UP000468901">
    <property type="component" value="Unassembled WGS sequence"/>
</dbReference>
<dbReference type="GO" id="GO:0016020">
    <property type="term" value="C:membrane"/>
    <property type="evidence" value="ECO:0007669"/>
    <property type="project" value="TreeGrafter"/>
</dbReference>
<dbReference type="Gene3D" id="3.40.50.1820">
    <property type="entry name" value="alpha/beta hydrolase"/>
    <property type="match status" value="1"/>
</dbReference>
<evidence type="ECO:0000313" key="2">
    <source>
        <dbReference type="EMBL" id="KAB7740740.1"/>
    </source>
</evidence>
<sequence>MAFEKPNTYLTDPAVRSIPEEDVIRHQPLWFREALAAPRESRRLTVDGASIHYLRWGNDDPNRPGILFVHGNGAHAEWFSFIAPLLTDRYNVAAMDLGGMGDSDWRTIYSRESFAHEIGQVALNAGLGPKPVVVGHSFGGFVTLIAGKHYSEKLGGLLLADFTVRSPVREWFLNDPLRRPTRIYPDYETAKARFRLAPLQPCANGFIVDYIGGLSLREVKIGENPGRRPSTEAGWTWKFDAEMFNGLRMGDDHSDIYKNLACPAATMFGLESKDYDPESIAFLRELAPEKPVFAIPGAQHHIMLDQPHAFASGVAAMMALWEAQGSLGPVKR</sequence>
<dbReference type="PANTHER" id="PTHR43798:SF5">
    <property type="entry name" value="MONOACYLGLYCEROL LIPASE ABHD6"/>
    <property type="match status" value="1"/>
</dbReference>
<comment type="caution">
    <text evidence="2">The sequence shown here is derived from an EMBL/GenBank/DDBJ whole genome shotgun (WGS) entry which is preliminary data.</text>
</comment>
<dbReference type="PANTHER" id="PTHR43798">
    <property type="entry name" value="MONOACYLGLYCEROL LIPASE"/>
    <property type="match status" value="1"/>
</dbReference>
<keyword evidence="2" id="KW-0378">Hydrolase</keyword>
<dbReference type="InterPro" id="IPR029058">
    <property type="entry name" value="AB_hydrolase_fold"/>
</dbReference>
<dbReference type="RefSeq" id="WP_152215555.1">
    <property type="nucleotide sequence ID" value="NZ_JBAQYD010000392.1"/>
</dbReference>
<dbReference type="GO" id="GO:0046464">
    <property type="term" value="P:acylglycerol catabolic process"/>
    <property type="evidence" value="ECO:0007669"/>
    <property type="project" value="TreeGrafter"/>
</dbReference>
<protein>
    <submittedName>
        <fullName evidence="2">Alpha/beta fold hydrolase</fullName>
    </submittedName>
</protein>
<organism evidence="2 3">
    <name type="scientific">Parvibaculum sedimenti</name>
    <dbReference type="NCBI Taxonomy" id="2608632"/>
    <lineage>
        <taxon>Bacteria</taxon>
        <taxon>Pseudomonadati</taxon>
        <taxon>Pseudomonadota</taxon>
        <taxon>Alphaproteobacteria</taxon>
        <taxon>Hyphomicrobiales</taxon>
        <taxon>Parvibaculaceae</taxon>
        <taxon>Parvibaculum</taxon>
    </lineage>
</organism>
<dbReference type="Pfam" id="PF12697">
    <property type="entry name" value="Abhydrolase_6"/>
    <property type="match status" value="1"/>
</dbReference>
<dbReference type="InterPro" id="IPR050266">
    <property type="entry name" value="AB_hydrolase_sf"/>
</dbReference>